<proteinExistence type="predicted"/>
<protein>
    <submittedName>
        <fullName evidence="1">Uncharacterized protein</fullName>
    </submittedName>
</protein>
<organism evidence="1 2">
    <name type="scientific">Pistacia integerrima</name>
    <dbReference type="NCBI Taxonomy" id="434235"/>
    <lineage>
        <taxon>Eukaryota</taxon>
        <taxon>Viridiplantae</taxon>
        <taxon>Streptophyta</taxon>
        <taxon>Embryophyta</taxon>
        <taxon>Tracheophyta</taxon>
        <taxon>Spermatophyta</taxon>
        <taxon>Magnoliopsida</taxon>
        <taxon>eudicotyledons</taxon>
        <taxon>Gunneridae</taxon>
        <taxon>Pentapetalae</taxon>
        <taxon>rosids</taxon>
        <taxon>malvids</taxon>
        <taxon>Sapindales</taxon>
        <taxon>Anacardiaceae</taxon>
        <taxon>Pistacia</taxon>
    </lineage>
</organism>
<keyword evidence="2" id="KW-1185">Reference proteome</keyword>
<dbReference type="EMBL" id="CM047736">
    <property type="protein sequence ID" value="KAJ0052609.1"/>
    <property type="molecule type" value="Genomic_DNA"/>
</dbReference>
<sequence length="216" mass="24478">MMRKLEKGSIEKHAPGFSAKDSEDADRLTVIGKELLAAGFNVEMVEYKNINFSVMDVGGQSRAWVSQECNDGQVKTRPLWSIYFRKTPCLIFFIDSNDRERVDDARNELHLTLQKGELSDAVLLVFANKQDLPNAMNTTEITDKLGLNSFGQQRWAHLQSRRGSSGGLGWICTTVLGEGEQAHEQKHKEVQDFNSSIRFSMWIPTLKRMFSLLSGY</sequence>
<evidence type="ECO:0000313" key="1">
    <source>
        <dbReference type="EMBL" id="KAJ0052609.1"/>
    </source>
</evidence>
<gene>
    <name evidence="1" type="ORF">Pint_02742</name>
</gene>
<dbReference type="Proteomes" id="UP001163603">
    <property type="component" value="Chromosome 1"/>
</dbReference>
<name>A0ACC0ZL80_9ROSI</name>
<comment type="caution">
    <text evidence="1">The sequence shown here is derived from an EMBL/GenBank/DDBJ whole genome shotgun (WGS) entry which is preliminary data.</text>
</comment>
<accession>A0ACC0ZL80</accession>
<evidence type="ECO:0000313" key="2">
    <source>
        <dbReference type="Proteomes" id="UP001163603"/>
    </source>
</evidence>
<reference evidence="2" key="1">
    <citation type="journal article" date="2023" name="G3 (Bethesda)">
        <title>Genome assembly and association tests identify interacting loci associated with vigor, precocity, and sex in interspecific pistachio rootstocks.</title>
        <authorList>
            <person name="Palmer W."/>
            <person name="Jacygrad E."/>
            <person name="Sagayaradj S."/>
            <person name="Cavanaugh K."/>
            <person name="Han R."/>
            <person name="Bertier L."/>
            <person name="Beede B."/>
            <person name="Kafkas S."/>
            <person name="Golino D."/>
            <person name="Preece J."/>
            <person name="Michelmore R."/>
        </authorList>
    </citation>
    <scope>NUCLEOTIDE SEQUENCE [LARGE SCALE GENOMIC DNA]</scope>
</reference>